<dbReference type="AlphaFoldDB" id="A0A5N6JWI8"/>
<accession>A0A5N6JWI8</accession>
<evidence type="ECO:0000313" key="2">
    <source>
        <dbReference type="EMBL" id="KAB8293313.1"/>
    </source>
</evidence>
<name>A0A5N6JWI8_MONLA</name>
<reference evidence="2 3" key="1">
    <citation type="submission" date="2019-06" db="EMBL/GenBank/DDBJ databases">
        <title>Genome Sequence of the Brown Rot Fungal Pathogen Monilinia laxa.</title>
        <authorList>
            <person name="De Miccolis Angelini R.M."/>
            <person name="Landi L."/>
            <person name="Abate D."/>
            <person name="Pollastro S."/>
            <person name="Romanazzi G."/>
            <person name="Faretra F."/>
        </authorList>
    </citation>
    <scope>NUCLEOTIDE SEQUENCE [LARGE SCALE GENOMIC DNA]</scope>
    <source>
        <strain evidence="2 3">Mlax316</strain>
    </source>
</reference>
<protein>
    <submittedName>
        <fullName evidence="2">Uncharacterized protein</fullName>
    </submittedName>
</protein>
<evidence type="ECO:0000256" key="1">
    <source>
        <dbReference type="SAM" id="MobiDB-lite"/>
    </source>
</evidence>
<sequence>MYNSSFPCLAKTPCSNPTKPAYPISLCVFVSHHVVSRKVVHKIPTPSSSQTQNFQFYSSERQKASLPIT</sequence>
<feature type="region of interest" description="Disordered" evidence="1">
    <location>
        <begin position="44"/>
        <end position="69"/>
    </location>
</feature>
<organism evidence="2 3">
    <name type="scientific">Monilinia laxa</name>
    <name type="common">Brown rot fungus</name>
    <name type="synonym">Sclerotinia laxa</name>
    <dbReference type="NCBI Taxonomy" id="61186"/>
    <lineage>
        <taxon>Eukaryota</taxon>
        <taxon>Fungi</taxon>
        <taxon>Dikarya</taxon>
        <taxon>Ascomycota</taxon>
        <taxon>Pezizomycotina</taxon>
        <taxon>Leotiomycetes</taxon>
        <taxon>Helotiales</taxon>
        <taxon>Sclerotiniaceae</taxon>
        <taxon>Monilinia</taxon>
    </lineage>
</organism>
<feature type="compositionally biased region" description="Polar residues" evidence="1">
    <location>
        <begin position="45"/>
        <end position="59"/>
    </location>
</feature>
<gene>
    <name evidence="2" type="ORF">EYC80_007639</name>
</gene>
<proteinExistence type="predicted"/>
<dbReference type="EMBL" id="VIGI01000012">
    <property type="protein sequence ID" value="KAB8293313.1"/>
    <property type="molecule type" value="Genomic_DNA"/>
</dbReference>
<comment type="caution">
    <text evidence="2">The sequence shown here is derived from an EMBL/GenBank/DDBJ whole genome shotgun (WGS) entry which is preliminary data.</text>
</comment>
<evidence type="ECO:0000313" key="3">
    <source>
        <dbReference type="Proteomes" id="UP000326757"/>
    </source>
</evidence>
<dbReference type="Proteomes" id="UP000326757">
    <property type="component" value="Unassembled WGS sequence"/>
</dbReference>
<keyword evidence="3" id="KW-1185">Reference proteome</keyword>